<dbReference type="Gene3D" id="3.90.1580.10">
    <property type="entry name" value="paralog of FGE (formylglycine-generating enzyme)"/>
    <property type="match status" value="1"/>
</dbReference>
<evidence type="ECO:0000259" key="2">
    <source>
        <dbReference type="Pfam" id="PF03781"/>
    </source>
</evidence>
<dbReference type="InterPro" id="IPR042095">
    <property type="entry name" value="SUMF_sf"/>
</dbReference>
<dbReference type="AlphaFoldDB" id="A0A2W4XY88"/>
<feature type="domain" description="Sulfatase-modifying factor enzyme-like" evidence="2">
    <location>
        <begin position="384"/>
        <end position="627"/>
    </location>
</feature>
<protein>
    <submittedName>
        <fullName evidence="3">Peptidase C14</fullName>
    </submittedName>
</protein>
<name>A0A2W4XY88_9CYAN</name>
<proteinExistence type="predicted"/>
<dbReference type="GO" id="GO:0004197">
    <property type="term" value="F:cysteine-type endopeptidase activity"/>
    <property type="evidence" value="ECO:0007669"/>
    <property type="project" value="InterPro"/>
</dbReference>
<dbReference type="Pfam" id="PF03781">
    <property type="entry name" value="FGE-sulfatase"/>
    <property type="match status" value="1"/>
</dbReference>
<dbReference type="GO" id="GO:0006508">
    <property type="term" value="P:proteolysis"/>
    <property type="evidence" value="ECO:0007669"/>
    <property type="project" value="InterPro"/>
</dbReference>
<dbReference type="GO" id="GO:0120147">
    <property type="term" value="F:formylglycine-generating oxidase activity"/>
    <property type="evidence" value="ECO:0007669"/>
    <property type="project" value="TreeGrafter"/>
</dbReference>
<organism evidence="3 4">
    <name type="scientific">Phormidesmis priestleyi</name>
    <dbReference type="NCBI Taxonomy" id="268141"/>
    <lineage>
        <taxon>Bacteria</taxon>
        <taxon>Bacillati</taxon>
        <taxon>Cyanobacteriota</taxon>
        <taxon>Cyanophyceae</taxon>
        <taxon>Leptolyngbyales</taxon>
        <taxon>Leptolyngbyaceae</taxon>
        <taxon>Phormidesmis</taxon>
    </lineage>
</organism>
<dbReference type="Pfam" id="PF00656">
    <property type="entry name" value="Peptidase_C14"/>
    <property type="match status" value="1"/>
</dbReference>
<dbReference type="InterPro" id="IPR029030">
    <property type="entry name" value="Caspase-like_dom_sf"/>
</dbReference>
<dbReference type="InterPro" id="IPR051043">
    <property type="entry name" value="Sulfatase_Mod_Factor_Kinase"/>
</dbReference>
<dbReference type="InterPro" id="IPR005532">
    <property type="entry name" value="SUMF_dom"/>
</dbReference>
<reference evidence="4" key="1">
    <citation type="submission" date="2018-04" db="EMBL/GenBank/DDBJ databases">
        <authorList>
            <person name="Cornet L."/>
        </authorList>
    </citation>
    <scope>NUCLEOTIDE SEQUENCE [LARGE SCALE GENOMIC DNA]</scope>
</reference>
<evidence type="ECO:0000313" key="4">
    <source>
        <dbReference type="Proteomes" id="UP000249794"/>
    </source>
</evidence>
<dbReference type="InterPro" id="IPR011600">
    <property type="entry name" value="Pept_C14_caspase"/>
</dbReference>
<reference evidence="3 4" key="2">
    <citation type="submission" date="2018-06" db="EMBL/GenBank/DDBJ databases">
        <title>Metagenomic assembly of (sub)arctic Cyanobacteria and their associated microbiome from non-axenic cultures.</title>
        <authorList>
            <person name="Baurain D."/>
        </authorList>
    </citation>
    <scope>NUCLEOTIDE SEQUENCE [LARGE SCALE GENOMIC DNA]</scope>
    <source>
        <strain evidence="3">ULC027bin1</strain>
    </source>
</reference>
<evidence type="ECO:0000313" key="3">
    <source>
        <dbReference type="EMBL" id="PZO60692.1"/>
    </source>
</evidence>
<feature type="domain" description="Peptidase C14 caspase" evidence="1">
    <location>
        <begin position="4"/>
        <end position="232"/>
    </location>
</feature>
<dbReference type="InterPro" id="IPR016187">
    <property type="entry name" value="CTDL_fold"/>
</dbReference>
<dbReference type="Gene3D" id="3.40.50.1460">
    <property type="match status" value="1"/>
</dbReference>
<sequence length="636" mass="71000">MSKNWAICIGINEYYNLTPLQYAVRDAVAMRDFFLKEVAFEQVFYFADDSPPIATPHGPMRSVPTYANLKRFFRELFQQQVLSVGDNVWFFFAGHGELHEGHDYLMPVDVDPGNVDETALKISDITASLRNSGADNTVLLLDACRSQGRRSPVGFGSETQKGIVTFYACSPRQSSYEIEELQQGAFTHALLESFQLMGADSCATVERIDQYLRHRVPSLNQQYQKQIQTPYTAVEPLSKNCLILLPDRARLVDVQALKISAYRAERGTDLNFAEQLWIRVLAASPNDSEALEAIKGIAVKQAQQTLAESYSSPTTAGTRSIDAPVTEQRTAFQSPPAVQPVNKVQRVAFPKVPDVAISGEAKGDPSSQRIESRCEALGQGVSLELIPIPGGTFQMGSPEGQGNDDERPQHQVTIKPFLMGKYPVTQAQWKAVAAWPKVQRDLVSDPAYFKGDNCPVEEISWDEAVEFCERLSHKTGRQYRLPSEAEWEYACRAGTKTHYHFGDAISGAQVGIDFLKNAIREGSILGLGLYEDERETYRAKTMEVGCFPVNAFGLYDMHGNVWEWCLDHWHNNYEGASTDGSAWIKGGKASRRLLRGGSWNNIPRYCRSAYRSLITPDDRDDDVGFRVSCSAPRTLV</sequence>
<gene>
    <name evidence="3" type="ORF">DCF15_01685</name>
</gene>
<comment type="caution">
    <text evidence="3">The sequence shown here is derived from an EMBL/GenBank/DDBJ whole genome shotgun (WGS) entry which is preliminary data.</text>
</comment>
<dbReference type="Proteomes" id="UP000249794">
    <property type="component" value="Unassembled WGS sequence"/>
</dbReference>
<dbReference type="PANTHER" id="PTHR23150">
    <property type="entry name" value="SULFATASE MODIFYING FACTOR 1, 2"/>
    <property type="match status" value="1"/>
</dbReference>
<accession>A0A2W4XY88</accession>
<dbReference type="EMBL" id="QBMP01000008">
    <property type="protein sequence ID" value="PZO60692.1"/>
    <property type="molecule type" value="Genomic_DNA"/>
</dbReference>
<dbReference type="SUPFAM" id="SSF56436">
    <property type="entry name" value="C-type lectin-like"/>
    <property type="match status" value="1"/>
</dbReference>
<dbReference type="PANTHER" id="PTHR23150:SF35">
    <property type="entry name" value="BLL6746 PROTEIN"/>
    <property type="match status" value="1"/>
</dbReference>
<dbReference type="SUPFAM" id="SSF52129">
    <property type="entry name" value="Caspase-like"/>
    <property type="match status" value="1"/>
</dbReference>
<evidence type="ECO:0000259" key="1">
    <source>
        <dbReference type="Pfam" id="PF00656"/>
    </source>
</evidence>